<dbReference type="PANTHER" id="PTHR12526">
    <property type="entry name" value="GLYCOSYLTRANSFERASE"/>
    <property type="match status" value="1"/>
</dbReference>
<dbReference type="EMBL" id="PCSZ01000031">
    <property type="protein sequence ID" value="PIP60777.1"/>
    <property type="molecule type" value="Genomic_DNA"/>
</dbReference>
<dbReference type="Proteomes" id="UP000231581">
    <property type="component" value="Unassembled WGS sequence"/>
</dbReference>
<accession>A0A2H0BSX1</accession>
<comment type="caution">
    <text evidence="3">The sequence shown here is derived from an EMBL/GenBank/DDBJ whole genome shotgun (WGS) entry which is preliminary data.</text>
</comment>
<dbReference type="InterPro" id="IPR001296">
    <property type="entry name" value="Glyco_trans_1"/>
</dbReference>
<dbReference type="CDD" id="cd03811">
    <property type="entry name" value="GT4_GT28_WabH-like"/>
    <property type="match status" value="1"/>
</dbReference>
<dbReference type="InterPro" id="IPR028098">
    <property type="entry name" value="Glyco_trans_4-like_N"/>
</dbReference>
<evidence type="ECO:0000259" key="1">
    <source>
        <dbReference type="Pfam" id="PF00534"/>
    </source>
</evidence>
<feature type="domain" description="Glycosyltransferase subfamily 4-like N-terminal" evidence="2">
    <location>
        <begin position="16"/>
        <end position="171"/>
    </location>
</feature>
<evidence type="ECO:0000313" key="3">
    <source>
        <dbReference type="EMBL" id="PIP60777.1"/>
    </source>
</evidence>
<proteinExistence type="predicted"/>
<reference evidence="3 4" key="1">
    <citation type="submission" date="2017-09" db="EMBL/GenBank/DDBJ databases">
        <title>Depth-based differentiation of microbial function through sediment-hosted aquifers and enrichment of novel symbionts in the deep terrestrial subsurface.</title>
        <authorList>
            <person name="Probst A.J."/>
            <person name="Ladd B."/>
            <person name="Jarett J.K."/>
            <person name="Geller-Mcgrath D.E."/>
            <person name="Sieber C.M."/>
            <person name="Emerson J.B."/>
            <person name="Anantharaman K."/>
            <person name="Thomas B.C."/>
            <person name="Malmstrom R."/>
            <person name="Stieglmeier M."/>
            <person name="Klingl A."/>
            <person name="Woyke T."/>
            <person name="Ryan C.M."/>
            <person name="Banfield J.F."/>
        </authorList>
    </citation>
    <scope>NUCLEOTIDE SEQUENCE [LARGE SCALE GENOMIC DNA]</scope>
    <source>
        <strain evidence="3">CG22_combo_CG10-13_8_21_14_all_47_17</strain>
    </source>
</reference>
<evidence type="ECO:0008006" key="5">
    <source>
        <dbReference type="Google" id="ProtNLM"/>
    </source>
</evidence>
<dbReference type="SUPFAM" id="SSF53756">
    <property type="entry name" value="UDP-Glycosyltransferase/glycogen phosphorylase"/>
    <property type="match status" value="1"/>
</dbReference>
<name>A0A2H0BSX1_9BACT</name>
<sequence>MDKLCITQILWTLGRGGAERMVLDLSRYLKQADHDVELLAAGGGLMHADFKNESIPVAYAAEHIEQASRRDVYDFFWRSLIERRPDIVHTHLGGDIWGGLAAKKLGLHPWIITAHSHEPGLPFLQRIGRFFAYQFADHVVCVSDGVQTAIQKTYKVSSKKMSVIRIGIDAEQFSPRPAHLAGDVPKIISVGRLVPEKGHATLLRALAKVELPWTLELVGDGPEKMALVSLAETLGILPRIHFSGITNDVAAKLKEADLFCLPSRHEGQGLALHEAAVACVPAIASDLASLREVFDAETMLFATVEDVDAWTQAIYSSLTNYGEALRRAEQAQALIKKTFRFDRMGEAYLLLYKKLLQKKNTV</sequence>
<dbReference type="Gene3D" id="3.40.50.2000">
    <property type="entry name" value="Glycogen Phosphorylase B"/>
    <property type="match status" value="2"/>
</dbReference>
<dbReference type="GO" id="GO:0016757">
    <property type="term" value="F:glycosyltransferase activity"/>
    <property type="evidence" value="ECO:0007669"/>
    <property type="project" value="InterPro"/>
</dbReference>
<dbReference type="Pfam" id="PF00534">
    <property type="entry name" value="Glycos_transf_1"/>
    <property type="match status" value="1"/>
</dbReference>
<dbReference type="Pfam" id="PF13439">
    <property type="entry name" value="Glyco_transf_4"/>
    <property type="match status" value="1"/>
</dbReference>
<dbReference type="AlphaFoldDB" id="A0A2H0BSX1"/>
<evidence type="ECO:0000313" key="4">
    <source>
        <dbReference type="Proteomes" id="UP000231581"/>
    </source>
</evidence>
<feature type="domain" description="Glycosyl transferase family 1" evidence="1">
    <location>
        <begin position="180"/>
        <end position="331"/>
    </location>
</feature>
<protein>
    <recommendedName>
        <fullName evidence="5">Glycosyltransferase</fullName>
    </recommendedName>
</protein>
<dbReference type="PANTHER" id="PTHR12526:SF630">
    <property type="entry name" value="GLYCOSYLTRANSFERASE"/>
    <property type="match status" value="1"/>
</dbReference>
<evidence type="ECO:0000259" key="2">
    <source>
        <dbReference type="Pfam" id="PF13439"/>
    </source>
</evidence>
<gene>
    <name evidence="3" type="ORF">COX00_01340</name>
</gene>
<organism evidence="3 4">
    <name type="scientific">Candidatus Uhrbacteria bacterium CG22_combo_CG10-13_8_21_14_all_47_17</name>
    <dbReference type="NCBI Taxonomy" id="1975041"/>
    <lineage>
        <taxon>Bacteria</taxon>
        <taxon>Candidatus Uhriibacteriota</taxon>
    </lineage>
</organism>